<dbReference type="SUPFAM" id="SSF52402">
    <property type="entry name" value="Adenine nucleotide alpha hydrolases-like"/>
    <property type="match status" value="1"/>
</dbReference>
<dbReference type="Pfam" id="PF01012">
    <property type="entry name" value="ETF"/>
    <property type="match status" value="1"/>
</dbReference>
<dbReference type="InterPro" id="IPR014730">
    <property type="entry name" value="ETF_a/b_N"/>
</dbReference>
<keyword evidence="2" id="KW-0813">Transport</keyword>
<evidence type="ECO:0000256" key="2">
    <source>
        <dbReference type="ARBA" id="ARBA00022982"/>
    </source>
</evidence>
<dbReference type="Proteomes" id="UP001319882">
    <property type="component" value="Unassembled WGS sequence"/>
</dbReference>
<feature type="domain" description="Electron transfer flavoprotein alpha/beta-subunit N-terminal" evidence="3">
    <location>
        <begin position="98"/>
        <end position="283"/>
    </location>
</feature>
<dbReference type="PANTHER" id="PTHR43153:SF1">
    <property type="entry name" value="ELECTRON TRANSFER FLAVOPROTEIN SUBUNIT ALPHA, MITOCHONDRIAL"/>
    <property type="match status" value="1"/>
</dbReference>
<dbReference type="RefSeq" id="WP_227390044.1">
    <property type="nucleotide sequence ID" value="NZ_JBHSCJ010000004.1"/>
</dbReference>
<protein>
    <submittedName>
        <fullName evidence="4">Electron transfer flavoprotein subunit alpha/FixB family protein</fullName>
    </submittedName>
</protein>
<accession>A0ABS8DSU2</accession>
<keyword evidence="2" id="KW-0249">Electron transport</keyword>
<comment type="caution">
    <text evidence="4">The sequence shown here is derived from an EMBL/GenBank/DDBJ whole genome shotgun (WGS) entry which is preliminary data.</text>
</comment>
<dbReference type="SUPFAM" id="SSF52467">
    <property type="entry name" value="DHS-like NAD/FAD-binding domain"/>
    <property type="match status" value="1"/>
</dbReference>
<evidence type="ECO:0000313" key="4">
    <source>
        <dbReference type="EMBL" id="MCB8889387.1"/>
    </source>
</evidence>
<dbReference type="PANTHER" id="PTHR43153">
    <property type="entry name" value="ELECTRON TRANSFER FLAVOPROTEIN ALPHA"/>
    <property type="match status" value="1"/>
</dbReference>
<comment type="similarity">
    <text evidence="1">Belongs to the ETF alpha-subunit/FixB family.</text>
</comment>
<dbReference type="Gene3D" id="3.40.50.1220">
    <property type="entry name" value="TPP-binding domain"/>
    <property type="match status" value="1"/>
</dbReference>
<gene>
    <name evidence="4" type="ORF">GEV37_09710</name>
</gene>
<keyword evidence="5" id="KW-1185">Reference proteome</keyword>
<reference evidence="4 5" key="1">
    <citation type="journal article" date="2021" name="Sci. Rep.">
        <title>Genome analysis of a halophilic bacterium Halomonas malpeensis YU-PRIM-29(T) reveals its exopolysaccharide and pigment producing capabilities.</title>
        <authorList>
            <person name="Athmika"/>
            <person name="Ghate S.D."/>
            <person name="Arun A.B."/>
            <person name="Rao S.S."/>
            <person name="Kumar S.T.A."/>
            <person name="Kandiyil M.K."/>
            <person name="Saptami K."/>
            <person name="Rekha P.D."/>
        </authorList>
    </citation>
    <scope>NUCLEOTIDE SEQUENCE [LARGE SCALE GENOMIC DNA]</scope>
    <source>
        <strain evidence="5">prim 29</strain>
    </source>
</reference>
<dbReference type="SMART" id="SM00893">
    <property type="entry name" value="ETF"/>
    <property type="match status" value="1"/>
</dbReference>
<organism evidence="4 5">
    <name type="scientific">Vreelandella malpeensis</name>
    <dbReference type="NCBI Taxonomy" id="1172368"/>
    <lineage>
        <taxon>Bacteria</taxon>
        <taxon>Pseudomonadati</taxon>
        <taxon>Pseudomonadota</taxon>
        <taxon>Gammaproteobacteria</taxon>
        <taxon>Oceanospirillales</taxon>
        <taxon>Halomonadaceae</taxon>
        <taxon>Vreelandella</taxon>
    </lineage>
</organism>
<dbReference type="Pfam" id="PF00766">
    <property type="entry name" value="ETF_alpha"/>
    <property type="match status" value="1"/>
</dbReference>
<proteinExistence type="inferred from homology"/>
<dbReference type="InterPro" id="IPR029035">
    <property type="entry name" value="DHS-like_NAD/FAD-binding_dom"/>
</dbReference>
<name>A0ABS8DSU2_9GAMM</name>
<dbReference type="InterPro" id="IPR014731">
    <property type="entry name" value="ETF_asu_C"/>
</dbReference>
<evidence type="ECO:0000259" key="3">
    <source>
        <dbReference type="SMART" id="SM00893"/>
    </source>
</evidence>
<dbReference type="InterPro" id="IPR014729">
    <property type="entry name" value="Rossmann-like_a/b/a_fold"/>
</dbReference>
<dbReference type="EMBL" id="WHVL01000003">
    <property type="protein sequence ID" value="MCB8889387.1"/>
    <property type="molecule type" value="Genomic_DNA"/>
</dbReference>
<dbReference type="InterPro" id="IPR001308">
    <property type="entry name" value="ETF_a/FixB"/>
</dbReference>
<evidence type="ECO:0000313" key="5">
    <source>
        <dbReference type="Proteomes" id="UP001319882"/>
    </source>
</evidence>
<evidence type="ECO:0000256" key="1">
    <source>
        <dbReference type="ARBA" id="ARBA00005817"/>
    </source>
</evidence>
<dbReference type="Gene3D" id="3.40.50.620">
    <property type="entry name" value="HUPs"/>
    <property type="match status" value="1"/>
</dbReference>
<sequence length="426" mass="45386">MSDILRRDPRKEWVARNRLHPQHLSVMAELGGGAKATEWMGPNGVMRRDPRAVGFLGPSGIRRIDRSGVQQAAQAPAHSAATKDTRQNVTIDAPAFIVAVVPDMSGGRLSAHDRDLLGLARQLADADPASPGAVLAVVFGEHKESAFGEAGIDRLLHLEDERLAGYTPERRVAVLQSVERELDPRFWLLPDSVIGGGELGRRLAARLGERPATQVWQVEADAQSATGWRATARAGAGRQDVQRALPRVVLALAECADPVSETRHAAEAITLAQPSLDVLGRIEDLGEVAVDPAGVSLAEAEFILSAGNGVKDWDGYHHAAEVLGATKGASRVAVDDGFMPRDRQVGATGTWVCAKVYVAVGISGAIQHLQGIQSCEKVVAINLDPGCDMAKRADLTVIGDASAVLAALVARVEQYRLEQQENRDAA</sequence>